<name>M3H111_9LEPT</name>
<reference evidence="1 2" key="1">
    <citation type="submission" date="2013-01" db="EMBL/GenBank/DDBJ databases">
        <authorList>
            <person name="Harkins D.M."/>
            <person name="Durkin A.S."/>
            <person name="Brinkac L.M."/>
            <person name="Haft D.H."/>
            <person name="Selengut J.D."/>
            <person name="Sanka R."/>
            <person name="DePew J."/>
            <person name="Purushe J."/>
            <person name="Tulsiani S.M."/>
            <person name="Graham G.C."/>
            <person name="Burns M.-A."/>
            <person name="Dohnt M.F."/>
            <person name="Smythe L.D."/>
            <person name="McKay D.B."/>
            <person name="Craig S.B."/>
            <person name="Vinetz J.M."/>
            <person name="Sutton G.G."/>
            <person name="Nierman W.C."/>
            <person name="Fouts D.E."/>
        </authorList>
    </citation>
    <scope>NUCLEOTIDE SEQUENCE [LARGE SCALE GENOMIC DNA]</scope>
    <source>
        <strain evidence="1 2">LT2116</strain>
    </source>
</reference>
<proteinExistence type="predicted"/>
<gene>
    <name evidence="1" type="ORF">LEP1GSC188_4771</name>
</gene>
<accession>M3H111</accession>
<evidence type="ECO:0000313" key="1">
    <source>
        <dbReference type="EMBL" id="EMF82440.1"/>
    </source>
</evidence>
<comment type="caution">
    <text evidence="1">The sequence shown here is derived from an EMBL/GenBank/DDBJ whole genome shotgun (WGS) entry which is preliminary data.</text>
</comment>
<dbReference type="AlphaFoldDB" id="M3H111"/>
<evidence type="ECO:0000313" key="2">
    <source>
        <dbReference type="Proteomes" id="UP000011770"/>
    </source>
</evidence>
<protein>
    <submittedName>
        <fullName evidence="1">Uncharacterized protein</fullName>
    </submittedName>
</protein>
<sequence length="39" mass="4962">MIDEKQESIILRRYQYRQETTIINRRKNDFRIFNSKLML</sequence>
<dbReference type="EMBL" id="AHOR02000023">
    <property type="protein sequence ID" value="EMF82440.1"/>
    <property type="molecule type" value="Genomic_DNA"/>
</dbReference>
<organism evidence="1 2">
    <name type="scientific">Leptospira weilii serovar Topaz str. LT2116</name>
    <dbReference type="NCBI Taxonomy" id="1088540"/>
    <lineage>
        <taxon>Bacteria</taxon>
        <taxon>Pseudomonadati</taxon>
        <taxon>Spirochaetota</taxon>
        <taxon>Spirochaetia</taxon>
        <taxon>Leptospirales</taxon>
        <taxon>Leptospiraceae</taxon>
        <taxon>Leptospira</taxon>
    </lineage>
</organism>
<dbReference type="Proteomes" id="UP000011770">
    <property type="component" value="Unassembled WGS sequence"/>
</dbReference>